<feature type="compositionally biased region" description="Low complexity" evidence="2">
    <location>
        <begin position="151"/>
        <end position="166"/>
    </location>
</feature>
<evidence type="ECO:0000313" key="5">
    <source>
        <dbReference type="Proteomes" id="UP001152888"/>
    </source>
</evidence>
<evidence type="ECO:0000259" key="3">
    <source>
        <dbReference type="PROSITE" id="PS51031"/>
    </source>
</evidence>
<feature type="region of interest" description="Disordered" evidence="2">
    <location>
        <begin position="1"/>
        <end position="75"/>
    </location>
</feature>
<dbReference type="OrthoDB" id="5803771at2759"/>
<keyword evidence="1" id="KW-0539">Nucleus</keyword>
<proteinExistence type="predicted"/>
<accession>A0A9P0LS47</accession>
<dbReference type="EMBL" id="CAKOFQ010007280">
    <property type="protein sequence ID" value="CAH1997223.1"/>
    <property type="molecule type" value="Genomic_DNA"/>
</dbReference>
<sequence>MEFLSDTMMPKDTQTSIPESQEEFDGISLSESSVNEPDENNDQLSQDETIEVIEPTKRTEFKSPLKRNRKKQKRDEMDDKFLDIERQKFSLFSKAADEMRDDDYQYLMSLLPYLRKVPHAHKLQARVEMMNVLVKYTTPQCSPLSSQHMTSSLASPPSSLHSESSSNLQEFYSTFNPAGAHPPTFHQFQ</sequence>
<comment type="caution">
    <text evidence="4">The sequence shown here is derived from an EMBL/GenBank/DDBJ whole genome shotgun (WGS) entry which is preliminary data.</text>
</comment>
<organism evidence="4 5">
    <name type="scientific">Acanthoscelides obtectus</name>
    <name type="common">Bean weevil</name>
    <name type="synonym">Bruchus obtectus</name>
    <dbReference type="NCBI Taxonomy" id="200917"/>
    <lineage>
        <taxon>Eukaryota</taxon>
        <taxon>Metazoa</taxon>
        <taxon>Ecdysozoa</taxon>
        <taxon>Arthropoda</taxon>
        <taxon>Hexapoda</taxon>
        <taxon>Insecta</taxon>
        <taxon>Pterygota</taxon>
        <taxon>Neoptera</taxon>
        <taxon>Endopterygota</taxon>
        <taxon>Coleoptera</taxon>
        <taxon>Polyphaga</taxon>
        <taxon>Cucujiformia</taxon>
        <taxon>Chrysomeloidea</taxon>
        <taxon>Chrysomelidae</taxon>
        <taxon>Bruchinae</taxon>
        <taxon>Bruchini</taxon>
        <taxon>Acanthoscelides</taxon>
    </lineage>
</organism>
<feature type="domain" description="BESS" evidence="3">
    <location>
        <begin position="100"/>
        <end position="139"/>
    </location>
</feature>
<evidence type="ECO:0000256" key="1">
    <source>
        <dbReference type="PROSITE-ProRule" id="PRU00371"/>
    </source>
</evidence>
<dbReference type="GO" id="GO:0005634">
    <property type="term" value="C:nucleus"/>
    <property type="evidence" value="ECO:0007669"/>
    <property type="project" value="UniProtKB-SubCell"/>
</dbReference>
<feature type="compositionally biased region" description="Basic and acidic residues" evidence="2">
    <location>
        <begin position="54"/>
        <end position="63"/>
    </location>
</feature>
<dbReference type="GO" id="GO:0003677">
    <property type="term" value="F:DNA binding"/>
    <property type="evidence" value="ECO:0007669"/>
    <property type="project" value="InterPro"/>
</dbReference>
<comment type="subcellular location">
    <subcellularLocation>
        <location evidence="1">Nucleus</location>
    </subcellularLocation>
</comment>
<evidence type="ECO:0000313" key="4">
    <source>
        <dbReference type="EMBL" id="CAH1997223.1"/>
    </source>
</evidence>
<keyword evidence="5" id="KW-1185">Reference proteome</keyword>
<dbReference type="PROSITE" id="PS51031">
    <property type="entry name" value="BESS"/>
    <property type="match status" value="1"/>
</dbReference>
<dbReference type="Proteomes" id="UP001152888">
    <property type="component" value="Unassembled WGS sequence"/>
</dbReference>
<dbReference type="AlphaFoldDB" id="A0A9P0LS47"/>
<dbReference type="InterPro" id="IPR004210">
    <property type="entry name" value="BESS_motif"/>
</dbReference>
<name>A0A9P0LS47_ACAOB</name>
<reference evidence="4" key="1">
    <citation type="submission" date="2022-03" db="EMBL/GenBank/DDBJ databases">
        <authorList>
            <person name="Sayadi A."/>
        </authorList>
    </citation>
    <scope>NUCLEOTIDE SEQUENCE</scope>
</reference>
<evidence type="ECO:0000256" key="2">
    <source>
        <dbReference type="SAM" id="MobiDB-lite"/>
    </source>
</evidence>
<dbReference type="Pfam" id="PF02944">
    <property type="entry name" value="BESS"/>
    <property type="match status" value="1"/>
</dbReference>
<protein>
    <recommendedName>
        <fullName evidence="3">BESS domain-containing protein</fullName>
    </recommendedName>
</protein>
<gene>
    <name evidence="4" type="ORF">ACAOBT_LOCUS23616</name>
</gene>
<feature type="region of interest" description="Disordered" evidence="2">
    <location>
        <begin position="144"/>
        <end position="166"/>
    </location>
</feature>